<dbReference type="GO" id="GO:0016787">
    <property type="term" value="F:hydrolase activity"/>
    <property type="evidence" value="ECO:0007669"/>
    <property type="project" value="UniProtKB-KW"/>
</dbReference>
<dbReference type="PANTHER" id="PTHR48081">
    <property type="entry name" value="AB HYDROLASE SUPERFAMILY PROTEIN C4A8.06C"/>
    <property type="match status" value="1"/>
</dbReference>
<comment type="caution">
    <text evidence="4">The sequence shown here is derived from an EMBL/GenBank/DDBJ whole genome shotgun (WGS) entry which is preliminary data.</text>
</comment>
<protein>
    <recommendedName>
        <fullName evidence="3">BD-FAE-like domain-containing protein</fullName>
    </recommendedName>
</protein>
<organism evidence="4 5">
    <name type="scientific">Novosphingobium colocasiae</name>
    <dbReference type="NCBI Taxonomy" id="1256513"/>
    <lineage>
        <taxon>Bacteria</taxon>
        <taxon>Pseudomonadati</taxon>
        <taxon>Pseudomonadota</taxon>
        <taxon>Alphaproteobacteria</taxon>
        <taxon>Sphingomonadales</taxon>
        <taxon>Sphingomonadaceae</taxon>
        <taxon>Novosphingobium</taxon>
    </lineage>
</organism>
<proteinExistence type="predicted"/>
<evidence type="ECO:0000313" key="4">
    <source>
        <dbReference type="EMBL" id="GGZ11097.1"/>
    </source>
</evidence>
<dbReference type="PANTHER" id="PTHR48081:SF13">
    <property type="entry name" value="ALPHA_BETA HYDROLASE"/>
    <property type="match status" value="1"/>
</dbReference>
<sequence length="331" mass="35259">MRNGMLGSLTGLASAALLMMAGAAHAQVAGSAEPPAPPPLPDPFGERVFHFANGVTATTDIAFSAIPGFRPLLLDLYRGAGSGPRPLVIYVHGGGWMIGHRRAPMIRNQDFTKVLADLSARGYVVASISYRFSKEAPFPAAQDDVRTAIRFLRANANKYGIDTSRVGIWGASAGAQLAVMEAVNCGKPASGEDQTNLTQTDCVTAAVGWYGPYDFRTWPAKYAPGPRNVYLDCPIGACSDERLAAVSAITYINPKDPPILLITGTEDNTVPDSQSREMAAALQAIDAPVQLEIIPGVGHGWKSPDEAKTIAAMDHAAEVTFRFFDSKLKTR</sequence>
<dbReference type="Proteomes" id="UP000648075">
    <property type="component" value="Unassembled WGS sequence"/>
</dbReference>
<dbReference type="EMBL" id="BMZA01000012">
    <property type="protein sequence ID" value="GGZ11097.1"/>
    <property type="molecule type" value="Genomic_DNA"/>
</dbReference>
<evidence type="ECO:0000256" key="2">
    <source>
        <dbReference type="SAM" id="SignalP"/>
    </source>
</evidence>
<name>A0A918PJB8_9SPHN</name>
<accession>A0A918PJB8</accession>
<feature type="chain" id="PRO_5036696109" description="BD-FAE-like domain-containing protein" evidence="2">
    <location>
        <begin position="27"/>
        <end position="331"/>
    </location>
</feature>
<evidence type="ECO:0000256" key="1">
    <source>
        <dbReference type="ARBA" id="ARBA00022801"/>
    </source>
</evidence>
<dbReference type="Pfam" id="PF20434">
    <property type="entry name" value="BD-FAE"/>
    <property type="match status" value="1"/>
</dbReference>
<dbReference type="InterPro" id="IPR049492">
    <property type="entry name" value="BD-FAE-like_dom"/>
</dbReference>
<dbReference type="Gene3D" id="3.40.50.1820">
    <property type="entry name" value="alpha/beta hydrolase"/>
    <property type="match status" value="1"/>
</dbReference>
<feature type="signal peptide" evidence="2">
    <location>
        <begin position="1"/>
        <end position="26"/>
    </location>
</feature>
<reference evidence="4" key="1">
    <citation type="journal article" date="2014" name="Int. J. Syst. Evol. Microbiol.">
        <title>Complete genome sequence of Corynebacterium casei LMG S-19264T (=DSM 44701T), isolated from a smear-ripened cheese.</title>
        <authorList>
            <consortium name="US DOE Joint Genome Institute (JGI-PGF)"/>
            <person name="Walter F."/>
            <person name="Albersmeier A."/>
            <person name="Kalinowski J."/>
            <person name="Ruckert C."/>
        </authorList>
    </citation>
    <scope>NUCLEOTIDE SEQUENCE</scope>
    <source>
        <strain evidence="4">KCTC 32255</strain>
    </source>
</reference>
<gene>
    <name evidence="4" type="ORF">GCM10011614_27520</name>
</gene>
<keyword evidence="2" id="KW-0732">Signal</keyword>
<feature type="domain" description="BD-FAE-like" evidence="3">
    <location>
        <begin position="74"/>
        <end position="282"/>
    </location>
</feature>
<evidence type="ECO:0000313" key="5">
    <source>
        <dbReference type="Proteomes" id="UP000648075"/>
    </source>
</evidence>
<dbReference type="SUPFAM" id="SSF53474">
    <property type="entry name" value="alpha/beta-Hydrolases"/>
    <property type="match status" value="1"/>
</dbReference>
<keyword evidence="1" id="KW-0378">Hydrolase</keyword>
<dbReference type="InterPro" id="IPR029058">
    <property type="entry name" value="AB_hydrolase_fold"/>
</dbReference>
<reference evidence="4" key="2">
    <citation type="submission" date="2020-09" db="EMBL/GenBank/DDBJ databases">
        <authorList>
            <person name="Sun Q."/>
            <person name="Kim S."/>
        </authorList>
    </citation>
    <scope>NUCLEOTIDE SEQUENCE</scope>
    <source>
        <strain evidence="4">KCTC 32255</strain>
    </source>
</reference>
<dbReference type="InterPro" id="IPR050300">
    <property type="entry name" value="GDXG_lipolytic_enzyme"/>
</dbReference>
<keyword evidence="5" id="KW-1185">Reference proteome</keyword>
<dbReference type="AlphaFoldDB" id="A0A918PJB8"/>
<evidence type="ECO:0000259" key="3">
    <source>
        <dbReference type="Pfam" id="PF20434"/>
    </source>
</evidence>